<organism evidence="2">
    <name type="scientific">Ligilactobacillus agilis</name>
    <dbReference type="NCBI Taxonomy" id="1601"/>
    <lineage>
        <taxon>Bacteria</taxon>
        <taxon>Bacillati</taxon>
        <taxon>Bacillota</taxon>
        <taxon>Bacilli</taxon>
        <taxon>Lactobacillales</taxon>
        <taxon>Lactobacillaceae</taxon>
        <taxon>Ligilactobacillus</taxon>
    </lineage>
</organism>
<sequence length="101" mass="11850">MNISTSQLQEGMRELVTSLDDYNLDINEISERLERYSDSMQDVFNNVFDEDDSQLLSLMYRGKWNNVHLQAKKLEVIVTEFQAKVDELSNKIESDMDNIRV</sequence>
<keyword evidence="1" id="KW-0175">Coiled coil</keyword>
<protein>
    <submittedName>
        <fullName evidence="2">Uncharacterized protein</fullName>
    </submittedName>
</protein>
<dbReference type="RefSeq" id="WP_172584162.1">
    <property type="nucleotide sequence ID" value="NZ_BLAM01000054.1"/>
</dbReference>
<accession>A0A6F9XJ86</accession>
<reference evidence="2" key="1">
    <citation type="submission" date="2019-10" db="EMBL/GenBank/DDBJ databases">
        <title>Lactobacillus agilis SY212 Whole Genome Sequencing Project.</title>
        <authorList>
            <person name="Suzuki S."/>
            <person name="Endo A."/>
            <person name="Maeno S."/>
            <person name="Shiwa Y."/>
            <person name="Matsutani M."/>
            <person name="Kajikawa A."/>
        </authorList>
    </citation>
    <scope>NUCLEOTIDE SEQUENCE</scope>
    <source>
        <strain evidence="2">SY212</strain>
    </source>
</reference>
<dbReference type="EMBL" id="BLAM01000054">
    <property type="protein sequence ID" value="GET05309.1"/>
    <property type="molecule type" value="Genomic_DNA"/>
</dbReference>
<comment type="caution">
    <text evidence="2">The sequence shown here is derived from an EMBL/GenBank/DDBJ whole genome shotgun (WGS) entry which is preliminary data.</text>
</comment>
<feature type="coiled-coil region" evidence="1">
    <location>
        <begin position="71"/>
        <end position="98"/>
    </location>
</feature>
<gene>
    <name evidence="2" type="ORF">SY212_03390</name>
</gene>
<evidence type="ECO:0000256" key="1">
    <source>
        <dbReference type="SAM" id="Coils"/>
    </source>
</evidence>
<evidence type="ECO:0000313" key="2">
    <source>
        <dbReference type="EMBL" id="GET05309.1"/>
    </source>
</evidence>
<feature type="coiled-coil region" evidence="1">
    <location>
        <begin position="12"/>
        <end position="46"/>
    </location>
</feature>
<proteinExistence type="predicted"/>
<name>A0A6F9XJ86_9LACO</name>
<dbReference type="AlphaFoldDB" id="A0A6F9XJ86"/>
<dbReference type="Proteomes" id="UP000494265">
    <property type="component" value="Unassembled WGS sequence"/>
</dbReference>